<dbReference type="Proteomes" id="UP000199040">
    <property type="component" value="Unassembled WGS sequence"/>
</dbReference>
<dbReference type="InterPro" id="IPR021438">
    <property type="entry name" value="DUF3087"/>
</dbReference>
<proteinExistence type="predicted"/>
<feature type="transmembrane region" description="Helical" evidence="1">
    <location>
        <begin position="51"/>
        <end position="68"/>
    </location>
</feature>
<evidence type="ECO:0000313" key="3">
    <source>
        <dbReference type="Proteomes" id="UP000199040"/>
    </source>
</evidence>
<reference evidence="2 3" key="1">
    <citation type="submission" date="2016-10" db="EMBL/GenBank/DDBJ databases">
        <authorList>
            <person name="de Groot N.N."/>
        </authorList>
    </citation>
    <scope>NUCLEOTIDE SEQUENCE [LARGE SCALE GENOMIC DNA]</scope>
    <source>
        <strain evidence="2 3">CGMCC 1.6848</strain>
    </source>
</reference>
<evidence type="ECO:0000256" key="1">
    <source>
        <dbReference type="SAM" id="Phobius"/>
    </source>
</evidence>
<keyword evidence="1" id="KW-0472">Membrane</keyword>
<sequence length="171" mass="19555">MRFRFEAHDPEQYRRKAKTMTVIVAGQFIIFGLLFSQLLTSQFGSSLGMNALGVLLGLLATSVVVAVLRDRPGMRDQRYAWELKRQLSRVSAHLPALRQAGLERHDPQALDLLAFYHQGMQQLADLNGRTFDDDSERLAERLRVRQAREECRLPVEVDSVDLRALDTFRSN</sequence>
<gene>
    <name evidence="2" type="ORF">SAMN04487959_11326</name>
</gene>
<dbReference type="EMBL" id="FOPY01000013">
    <property type="protein sequence ID" value="SFH95168.1"/>
    <property type="molecule type" value="Genomic_DNA"/>
</dbReference>
<dbReference type="AlphaFoldDB" id="A0A1I3E8F2"/>
<feature type="transmembrane region" description="Helical" evidence="1">
    <location>
        <begin position="20"/>
        <end position="39"/>
    </location>
</feature>
<evidence type="ECO:0008006" key="4">
    <source>
        <dbReference type="Google" id="ProtNLM"/>
    </source>
</evidence>
<dbReference type="Pfam" id="PF11286">
    <property type="entry name" value="DUF3087"/>
    <property type="match status" value="1"/>
</dbReference>
<keyword evidence="1" id="KW-1133">Transmembrane helix</keyword>
<keyword evidence="1" id="KW-0812">Transmembrane</keyword>
<dbReference type="RefSeq" id="WP_092848426.1">
    <property type="nucleotide sequence ID" value="NZ_FOPY01000013.1"/>
</dbReference>
<evidence type="ECO:0000313" key="2">
    <source>
        <dbReference type="EMBL" id="SFH95168.1"/>
    </source>
</evidence>
<name>A0A1I3E8F2_9GAMM</name>
<keyword evidence="3" id="KW-1185">Reference proteome</keyword>
<protein>
    <recommendedName>
        <fullName evidence="4">DUF3087 family protein</fullName>
    </recommendedName>
</protein>
<organism evidence="2 3">
    <name type="scientific">Modicisalibacter xianhensis</name>
    <dbReference type="NCBI Taxonomy" id="442341"/>
    <lineage>
        <taxon>Bacteria</taxon>
        <taxon>Pseudomonadati</taxon>
        <taxon>Pseudomonadota</taxon>
        <taxon>Gammaproteobacteria</taxon>
        <taxon>Oceanospirillales</taxon>
        <taxon>Halomonadaceae</taxon>
        <taxon>Modicisalibacter</taxon>
    </lineage>
</organism>
<accession>A0A1I3E8F2</accession>
<dbReference type="STRING" id="442341.SAMN04487959_11326"/>